<evidence type="ECO:0000256" key="11">
    <source>
        <dbReference type="ARBA" id="ARBA00023326"/>
    </source>
</evidence>
<feature type="signal peptide" evidence="15">
    <location>
        <begin position="1"/>
        <end position="22"/>
    </location>
</feature>
<dbReference type="PROSITE" id="PS00026">
    <property type="entry name" value="CHIT_BIND_I_1"/>
    <property type="match status" value="1"/>
</dbReference>
<dbReference type="GO" id="GO:0000272">
    <property type="term" value="P:polysaccharide catabolic process"/>
    <property type="evidence" value="ECO:0007669"/>
    <property type="project" value="UniProtKB-KW"/>
</dbReference>
<keyword evidence="19" id="KW-1185">Reference proteome</keyword>
<dbReference type="GO" id="GO:0006032">
    <property type="term" value="P:chitin catabolic process"/>
    <property type="evidence" value="ECO:0007669"/>
    <property type="project" value="UniProtKB-KW"/>
</dbReference>
<keyword evidence="6 12" id="KW-0147">Chitin-binding</keyword>
<organism evidence="18 19">
    <name type="scientific">Colletotrichum salicis</name>
    <dbReference type="NCBI Taxonomy" id="1209931"/>
    <lineage>
        <taxon>Eukaryota</taxon>
        <taxon>Fungi</taxon>
        <taxon>Dikarya</taxon>
        <taxon>Ascomycota</taxon>
        <taxon>Pezizomycotina</taxon>
        <taxon>Sordariomycetes</taxon>
        <taxon>Hypocreomycetidae</taxon>
        <taxon>Glomerellales</taxon>
        <taxon>Glomerellaceae</taxon>
        <taxon>Colletotrichum</taxon>
        <taxon>Colletotrichum acutatum species complex</taxon>
    </lineage>
</organism>
<feature type="domain" description="GH18" evidence="17">
    <location>
        <begin position="151"/>
        <end position="507"/>
    </location>
</feature>
<dbReference type="Gene3D" id="3.30.60.10">
    <property type="entry name" value="Endochitinase-like"/>
    <property type="match status" value="1"/>
</dbReference>
<feature type="chain" id="PRO_5007803309" description="chitinase" evidence="15">
    <location>
        <begin position="23"/>
        <end position="1122"/>
    </location>
</feature>
<keyword evidence="9" id="KW-0119">Carbohydrate metabolism</keyword>
<keyword evidence="15" id="KW-0732">Signal</keyword>
<comment type="caution">
    <text evidence="12">Lacks conserved residue(s) required for the propagation of feature annotation.</text>
</comment>
<evidence type="ECO:0000256" key="6">
    <source>
        <dbReference type="ARBA" id="ARBA00022669"/>
    </source>
</evidence>
<dbReference type="SUPFAM" id="SSF57016">
    <property type="entry name" value="Plant lectins/antimicrobial peptides"/>
    <property type="match status" value="1"/>
</dbReference>
<dbReference type="GO" id="GO:0008061">
    <property type="term" value="F:chitin binding"/>
    <property type="evidence" value="ECO:0007669"/>
    <property type="project" value="UniProtKB-UniRule"/>
</dbReference>
<keyword evidence="7 13" id="KW-0378">Hydrolase</keyword>
<dbReference type="Pfam" id="PF00187">
    <property type="entry name" value="Chitin_bind_1"/>
    <property type="match status" value="1"/>
</dbReference>
<comment type="catalytic activity">
    <reaction evidence="1">
        <text>Random endo-hydrolysis of N-acetyl-beta-D-glucosaminide (1-&gt;4)-beta-linkages in chitin and chitodextrins.</text>
        <dbReference type="EC" id="3.2.1.14"/>
    </reaction>
</comment>
<dbReference type="PANTHER" id="PTHR11177">
    <property type="entry name" value="CHITINASE"/>
    <property type="match status" value="1"/>
</dbReference>
<evidence type="ECO:0000256" key="7">
    <source>
        <dbReference type="ARBA" id="ARBA00022801"/>
    </source>
</evidence>
<evidence type="ECO:0000256" key="9">
    <source>
        <dbReference type="ARBA" id="ARBA00023277"/>
    </source>
</evidence>
<dbReference type="Proteomes" id="UP000070121">
    <property type="component" value="Unassembled WGS sequence"/>
</dbReference>
<proteinExistence type="inferred from homology"/>
<evidence type="ECO:0000313" key="19">
    <source>
        <dbReference type="Proteomes" id="UP000070121"/>
    </source>
</evidence>
<dbReference type="PROSITE" id="PS50941">
    <property type="entry name" value="CHIT_BIND_I_2"/>
    <property type="match status" value="1"/>
</dbReference>
<comment type="similarity">
    <text evidence="3">Belongs to the glycosyl hydrolase 18 family. Chitinase class V subfamily.</text>
</comment>
<keyword evidence="5" id="KW-0964">Secreted</keyword>
<keyword evidence="8" id="KW-0146">Chitin degradation</keyword>
<keyword evidence="10 13" id="KW-0326">Glycosidase</keyword>
<evidence type="ECO:0000256" key="2">
    <source>
        <dbReference type="ARBA" id="ARBA00004613"/>
    </source>
</evidence>
<evidence type="ECO:0000259" key="17">
    <source>
        <dbReference type="PROSITE" id="PS51910"/>
    </source>
</evidence>
<dbReference type="InterPro" id="IPR050314">
    <property type="entry name" value="Glycosyl_Hydrlase_18"/>
</dbReference>
<dbReference type="SMART" id="SM00636">
    <property type="entry name" value="Glyco_18"/>
    <property type="match status" value="1"/>
</dbReference>
<evidence type="ECO:0000256" key="1">
    <source>
        <dbReference type="ARBA" id="ARBA00000822"/>
    </source>
</evidence>
<comment type="subcellular location">
    <subcellularLocation>
        <location evidence="2">Secreted</location>
    </subcellularLocation>
</comment>
<gene>
    <name evidence="18" type="ORF">CSAL01_12422</name>
</gene>
<evidence type="ECO:0000256" key="13">
    <source>
        <dbReference type="RuleBase" id="RU000489"/>
    </source>
</evidence>
<dbReference type="CDD" id="cd11618">
    <property type="entry name" value="ChtBD1_1"/>
    <property type="match status" value="1"/>
</dbReference>
<keyword evidence="11" id="KW-0624">Polysaccharide degradation</keyword>
<feature type="region of interest" description="Disordered" evidence="14">
    <location>
        <begin position="988"/>
        <end position="1021"/>
    </location>
</feature>
<evidence type="ECO:0000256" key="8">
    <source>
        <dbReference type="ARBA" id="ARBA00023024"/>
    </source>
</evidence>
<reference evidence="18 19" key="1">
    <citation type="submission" date="2014-02" db="EMBL/GenBank/DDBJ databases">
        <title>The genome sequence of Colletotrichum salicis CBS 607.94.</title>
        <authorList>
            <person name="Baroncelli R."/>
            <person name="Thon M.R."/>
        </authorList>
    </citation>
    <scope>NUCLEOTIDE SEQUENCE [LARGE SCALE GENOMIC DNA]</scope>
    <source>
        <strain evidence="18 19">CBS 607.94</strain>
    </source>
</reference>
<dbReference type="PROSITE" id="PS01095">
    <property type="entry name" value="GH18_1"/>
    <property type="match status" value="1"/>
</dbReference>
<dbReference type="InterPro" id="IPR001579">
    <property type="entry name" value="Glyco_hydro_18_chit_AS"/>
</dbReference>
<dbReference type="InterPro" id="IPR018371">
    <property type="entry name" value="Chitin-binding_1_CS"/>
</dbReference>
<protein>
    <recommendedName>
        <fullName evidence="4">chitinase</fullName>
        <ecNumber evidence="4">3.2.1.14</ecNumber>
    </recommendedName>
</protein>
<evidence type="ECO:0000256" key="14">
    <source>
        <dbReference type="SAM" id="MobiDB-lite"/>
    </source>
</evidence>
<evidence type="ECO:0000313" key="18">
    <source>
        <dbReference type="EMBL" id="KXH42796.1"/>
    </source>
</evidence>
<dbReference type="PROSITE" id="PS51910">
    <property type="entry name" value="GH18_2"/>
    <property type="match status" value="1"/>
</dbReference>
<sequence>MRFLQVSWTALVLSTLSRHVVAESYFALNSAYGLLRNTVAAEDLELPVGTCNANTPCVNGACCSGNGSGLCGYSPAECGAANCTSNCDAKAECGQYGKPGKQTCPLGVCCSEFGFCGSTSEFCDAGCQKGFGGCGDVKRPSCSKDGGSINKRSIGYYESWANTRACSAVSPEDLNLDGLTHINFAFVFFDPSSFQIVPMDKNAGTLLNRFTKLKEKKAGLQTWVSVGGWSFNDPGPYQKAFSTMASSAGNRKMFIDGLIKFMESYGFDGMDLDWEYPTADDRGGTADDTANFVLLCKEIKAAFGSRFGYSITLPASYWYLQNFDLAGMQPFVDWFNIMSYDIHGVWDAASKFVGPIVAPHTNLTEIDMGLDLLWRAGLQPEKVVLGQGYYGRSFTLKDPSCSKPNGVCQFSGGAKEGPCSKASGILTLQEIFDIIEEKNLKPQFDEKAGVKCDYLPGIHWDSDQWVSYDDAQTLMMKKSFANSRCLGGSMIWALDQVDQSSKSLQYPEDWSDEEISLSEEMIADEEVKGVCYTTKCGESCRKGDHEASQMNGQPGLSTMDRCPKNRFRRLCCNKGTTMGKCRWRGYRGLGLACTGGCADLETEITQNTNHHSDKEDQTCSGGTQSYCCAGFMPPISKEQMEEKIKDEAADAAIAAAEALALEVAAKAFCRIAITAALTPLTFIPIVGWIIRLAIQAAVPALANLCAKGIVKGGKSVFKFQGKDYNVKLDKPLTTKNDRGDRDKSDKVDEKDSHCDLKENKRLAKRAALRPKSETSTRTIQMRQTVTKTCNGALYPQPCLHYRSVIQYQNGMATLTCTTAAGGGIRPVVEKYSKDHHTKWINGWMQSANLNCQRDEYPPAAIWQGRDMRQWIRLVPGAQNGGAGQLFRGVCPAKYKMSPEQGKRLLKVVRNCKRLVSKYVVTRTATTKVMKMKFTNMPNLADDGIPDNPCYPKTLIDDPGFALMTNDPWYNAHPASKRNTRLYRNAPGANVIAGKTNRPGYNKRDDEQDFDPESFNPDDVWVDEGNSTRKATDEELLNQLGFLRCENGDCEAELGDLGVKSLPFINPSSTVPIEVVAYATPAGALPTSLANVLETASSIHEEARSLITPAPQLEYEYEVKYED</sequence>
<dbReference type="SMART" id="SM00270">
    <property type="entry name" value="ChtBD1"/>
    <property type="match status" value="2"/>
</dbReference>
<dbReference type="InterPro" id="IPR001223">
    <property type="entry name" value="Glyco_hydro18_cat"/>
</dbReference>
<evidence type="ECO:0000256" key="12">
    <source>
        <dbReference type="PROSITE-ProRule" id="PRU00261"/>
    </source>
</evidence>
<feature type="region of interest" description="Disordered" evidence="14">
    <location>
        <begin position="730"/>
        <end position="752"/>
    </location>
</feature>
<dbReference type="InterPro" id="IPR011583">
    <property type="entry name" value="Chitinase_II/V-like_cat"/>
</dbReference>
<dbReference type="EMBL" id="JFFI01002115">
    <property type="protein sequence ID" value="KXH42796.1"/>
    <property type="molecule type" value="Genomic_DNA"/>
</dbReference>
<keyword evidence="12" id="KW-1015">Disulfide bond</keyword>
<dbReference type="InterPro" id="IPR017853">
    <property type="entry name" value="GH"/>
</dbReference>
<comment type="caution">
    <text evidence="18">The sequence shown here is derived from an EMBL/GenBank/DDBJ whole genome shotgun (WGS) entry which is preliminary data.</text>
</comment>
<feature type="disulfide bond" evidence="12">
    <location>
        <begin position="109"/>
        <end position="123"/>
    </location>
</feature>
<dbReference type="InterPro" id="IPR001002">
    <property type="entry name" value="Chitin-bd_1"/>
</dbReference>
<evidence type="ECO:0000256" key="15">
    <source>
        <dbReference type="SAM" id="SignalP"/>
    </source>
</evidence>
<evidence type="ECO:0000256" key="10">
    <source>
        <dbReference type="ARBA" id="ARBA00023295"/>
    </source>
</evidence>
<dbReference type="OrthoDB" id="73875at2759"/>
<dbReference type="Gene3D" id="3.10.50.10">
    <property type="match status" value="1"/>
</dbReference>
<evidence type="ECO:0000256" key="3">
    <source>
        <dbReference type="ARBA" id="ARBA00008682"/>
    </source>
</evidence>
<dbReference type="SUPFAM" id="SSF51445">
    <property type="entry name" value="(Trans)glycosidases"/>
    <property type="match status" value="1"/>
</dbReference>
<dbReference type="Pfam" id="PF00704">
    <property type="entry name" value="Glyco_hydro_18"/>
    <property type="match status" value="1"/>
</dbReference>
<feature type="domain" description="Chitin-binding type-1" evidence="16">
    <location>
        <begin position="90"/>
        <end position="136"/>
    </location>
</feature>
<dbReference type="STRING" id="1209931.A0A135T3Q9"/>
<dbReference type="InterPro" id="IPR036861">
    <property type="entry name" value="Endochitinase-like_sf"/>
</dbReference>
<dbReference type="SUPFAM" id="SSF54556">
    <property type="entry name" value="Chitinase insertion domain"/>
    <property type="match status" value="1"/>
</dbReference>
<dbReference type="InterPro" id="IPR029070">
    <property type="entry name" value="Chitinase_insertion_sf"/>
</dbReference>
<feature type="disulfide bond" evidence="12">
    <location>
        <begin position="104"/>
        <end position="116"/>
    </location>
</feature>
<dbReference type="EC" id="3.2.1.14" evidence="4"/>
<dbReference type="Gene3D" id="3.20.20.80">
    <property type="entry name" value="Glycosidases"/>
    <property type="match status" value="1"/>
</dbReference>
<dbReference type="GO" id="GO:0005576">
    <property type="term" value="C:extracellular region"/>
    <property type="evidence" value="ECO:0007669"/>
    <property type="project" value="UniProtKB-SubCell"/>
</dbReference>
<dbReference type="GO" id="GO:0008843">
    <property type="term" value="F:endochitinase activity"/>
    <property type="evidence" value="ECO:0007669"/>
    <property type="project" value="UniProtKB-EC"/>
</dbReference>
<name>A0A135T3Q9_9PEZI</name>
<accession>A0A135T3Q9</accession>
<dbReference type="PANTHER" id="PTHR11177:SF333">
    <property type="entry name" value="CHITINASE"/>
    <property type="match status" value="1"/>
</dbReference>
<evidence type="ECO:0000256" key="4">
    <source>
        <dbReference type="ARBA" id="ARBA00012729"/>
    </source>
</evidence>
<dbReference type="AlphaFoldDB" id="A0A135T3Q9"/>
<evidence type="ECO:0000259" key="16">
    <source>
        <dbReference type="PROSITE" id="PS50941"/>
    </source>
</evidence>
<evidence type="ECO:0000256" key="5">
    <source>
        <dbReference type="ARBA" id="ARBA00022525"/>
    </source>
</evidence>